<evidence type="ECO:0000259" key="1">
    <source>
        <dbReference type="Pfam" id="PF00270"/>
    </source>
</evidence>
<evidence type="ECO:0000313" key="3">
    <source>
        <dbReference type="Proteomes" id="UP001163046"/>
    </source>
</evidence>
<feature type="domain" description="DEAD/DEAH-box helicase" evidence="1">
    <location>
        <begin position="9"/>
        <end position="51"/>
    </location>
</feature>
<dbReference type="EMBL" id="MU827496">
    <property type="protein sequence ID" value="KAJ7348219.1"/>
    <property type="molecule type" value="Genomic_DNA"/>
</dbReference>
<dbReference type="Gene3D" id="3.40.50.300">
    <property type="entry name" value="P-loop containing nucleotide triphosphate hydrolases"/>
    <property type="match status" value="1"/>
</dbReference>
<name>A0A9W9YH70_9CNID</name>
<reference evidence="2" key="1">
    <citation type="submission" date="2023-01" db="EMBL/GenBank/DDBJ databases">
        <title>Genome assembly of the deep-sea coral Lophelia pertusa.</title>
        <authorList>
            <person name="Herrera S."/>
            <person name="Cordes E."/>
        </authorList>
    </citation>
    <scope>NUCLEOTIDE SEQUENCE</scope>
    <source>
        <strain evidence="2">USNM1676648</strain>
        <tissue evidence="2">Polyp</tissue>
    </source>
</reference>
<dbReference type="Proteomes" id="UP001163046">
    <property type="component" value="Unassembled WGS sequence"/>
</dbReference>
<dbReference type="OrthoDB" id="7396459at2759"/>
<dbReference type="InterPro" id="IPR027417">
    <property type="entry name" value="P-loop_NTPase"/>
</dbReference>
<dbReference type="GO" id="GO:0003724">
    <property type="term" value="F:RNA helicase activity"/>
    <property type="evidence" value="ECO:0007669"/>
    <property type="project" value="UniProtKB-EC"/>
</dbReference>
<keyword evidence="2" id="KW-0378">Hydrolase</keyword>
<proteinExistence type="predicted"/>
<dbReference type="PROSITE" id="PS00039">
    <property type="entry name" value="DEAD_ATP_HELICASE"/>
    <property type="match status" value="1"/>
</dbReference>
<comment type="caution">
    <text evidence="2">The sequence shown here is derived from an EMBL/GenBank/DDBJ whole genome shotgun (WGS) entry which is preliminary data.</text>
</comment>
<keyword evidence="2" id="KW-0067">ATP-binding</keyword>
<dbReference type="AlphaFoldDB" id="A0A9W9YH70"/>
<dbReference type="GO" id="GO:0016787">
    <property type="term" value="F:hydrolase activity"/>
    <property type="evidence" value="ECO:0007669"/>
    <property type="project" value="UniProtKB-KW"/>
</dbReference>
<protein>
    <submittedName>
        <fullName evidence="2">ATPdependent RNA helicase</fullName>
        <ecNumber evidence="2">3.6.4.13</ecNumber>
    </submittedName>
</protein>
<keyword evidence="2" id="KW-0547">Nucleotide-binding</keyword>
<dbReference type="EC" id="3.6.4.13" evidence="2"/>
<dbReference type="InterPro" id="IPR011545">
    <property type="entry name" value="DEAD/DEAH_box_helicase_dom"/>
</dbReference>
<dbReference type="GO" id="GO:0003676">
    <property type="term" value="F:nucleic acid binding"/>
    <property type="evidence" value="ECO:0007669"/>
    <property type="project" value="InterPro"/>
</dbReference>
<evidence type="ECO:0000313" key="2">
    <source>
        <dbReference type="EMBL" id="KAJ7348219.1"/>
    </source>
</evidence>
<sequence length="61" mass="6849">MDETPGFTCNSLQVLVLDEADRILDMGFASTLNAIIEKSTRRETDHALFSNSNKVQEDVFN</sequence>
<dbReference type="Pfam" id="PF00270">
    <property type="entry name" value="DEAD"/>
    <property type="match status" value="1"/>
</dbReference>
<dbReference type="InterPro" id="IPR000629">
    <property type="entry name" value="RNA-helicase_DEAD-box_CS"/>
</dbReference>
<organism evidence="2 3">
    <name type="scientific">Desmophyllum pertusum</name>
    <dbReference type="NCBI Taxonomy" id="174260"/>
    <lineage>
        <taxon>Eukaryota</taxon>
        <taxon>Metazoa</taxon>
        <taxon>Cnidaria</taxon>
        <taxon>Anthozoa</taxon>
        <taxon>Hexacorallia</taxon>
        <taxon>Scleractinia</taxon>
        <taxon>Caryophylliina</taxon>
        <taxon>Caryophylliidae</taxon>
        <taxon>Desmophyllum</taxon>
    </lineage>
</organism>
<gene>
    <name evidence="2" type="primary">DDX10_3</name>
    <name evidence="2" type="ORF">OS493_039450</name>
</gene>
<keyword evidence="2" id="KW-0347">Helicase</keyword>
<dbReference type="GO" id="GO:0005524">
    <property type="term" value="F:ATP binding"/>
    <property type="evidence" value="ECO:0007669"/>
    <property type="project" value="InterPro"/>
</dbReference>
<accession>A0A9W9YH70</accession>
<dbReference type="SUPFAM" id="SSF52540">
    <property type="entry name" value="P-loop containing nucleoside triphosphate hydrolases"/>
    <property type="match status" value="1"/>
</dbReference>
<keyword evidence="3" id="KW-1185">Reference proteome</keyword>